<feature type="region of interest" description="Disordered" evidence="7">
    <location>
        <begin position="53"/>
        <end position="76"/>
    </location>
</feature>
<dbReference type="SMART" id="SM00066">
    <property type="entry name" value="GAL4"/>
    <property type="match status" value="1"/>
</dbReference>
<organism evidence="9 10">
    <name type="scientific">Clathrospora elynae</name>
    <dbReference type="NCBI Taxonomy" id="706981"/>
    <lineage>
        <taxon>Eukaryota</taxon>
        <taxon>Fungi</taxon>
        <taxon>Dikarya</taxon>
        <taxon>Ascomycota</taxon>
        <taxon>Pezizomycotina</taxon>
        <taxon>Dothideomycetes</taxon>
        <taxon>Pleosporomycetidae</taxon>
        <taxon>Pleosporales</taxon>
        <taxon>Diademaceae</taxon>
        <taxon>Clathrospora</taxon>
    </lineage>
</organism>
<dbReference type="InterPro" id="IPR007219">
    <property type="entry name" value="XnlR_reg_dom"/>
</dbReference>
<dbReference type="Pfam" id="PF04082">
    <property type="entry name" value="Fungal_trans"/>
    <property type="match status" value="1"/>
</dbReference>
<evidence type="ECO:0000256" key="6">
    <source>
        <dbReference type="ARBA" id="ARBA00023242"/>
    </source>
</evidence>
<evidence type="ECO:0000256" key="4">
    <source>
        <dbReference type="ARBA" id="ARBA00023125"/>
    </source>
</evidence>
<dbReference type="EMBL" id="ML976111">
    <property type="protein sequence ID" value="KAF1938229.1"/>
    <property type="molecule type" value="Genomic_DNA"/>
</dbReference>
<dbReference type="CDD" id="cd00067">
    <property type="entry name" value="GAL4"/>
    <property type="match status" value="1"/>
</dbReference>
<dbReference type="InterPro" id="IPR036864">
    <property type="entry name" value="Zn2-C6_fun-type_DNA-bd_sf"/>
</dbReference>
<dbReference type="GO" id="GO:0006351">
    <property type="term" value="P:DNA-templated transcription"/>
    <property type="evidence" value="ECO:0007669"/>
    <property type="project" value="InterPro"/>
</dbReference>
<evidence type="ECO:0000259" key="8">
    <source>
        <dbReference type="PROSITE" id="PS50048"/>
    </source>
</evidence>
<feature type="domain" description="Zn(2)-C6 fungal-type" evidence="8">
    <location>
        <begin position="14"/>
        <end position="44"/>
    </location>
</feature>
<accession>A0A6A5SFN9</accession>
<dbReference type="Proteomes" id="UP000800038">
    <property type="component" value="Unassembled WGS sequence"/>
</dbReference>
<keyword evidence="2" id="KW-0862">Zinc</keyword>
<protein>
    <recommendedName>
        <fullName evidence="8">Zn(2)-C6 fungal-type domain-containing protein</fullName>
    </recommendedName>
</protein>
<dbReference type="AlphaFoldDB" id="A0A6A5SFN9"/>
<keyword evidence="6" id="KW-0539">Nucleus</keyword>
<dbReference type="PROSITE" id="PS00463">
    <property type="entry name" value="ZN2_CY6_FUNGAL_1"/>
    <property type="match status" value="1"/>
</dbReference>
<evidence type="ECO:0000256" key="3">
    <source>
        <dbReference type="ARBA" id="ARBA00023015"/>
    </source>
</evidence>
<dbReference type="Pfam" id="PF00172">
    <property type="entry name" value="Zn_clus"/>
    <property type="match status" value="1"/>
</dbReference>
<dbReference type="GO" id="GO:0001228">
    <property type="term" value="F:DNA-binding transcription activator activity, RNA polymerase II-specific"/>
    <property type="evidence" value="ECO:0007669"/>
    <property type="project" value="TreeGrafter"/>
</dbReference>
<keyword evidence="3" id="KW-0805">Transcription regulation</keyword>
<dbReference type="CDD" id="cd12148">
    <property type="entry name" value="fungal_TF_MHR"/>
    <property type="match status" value="1"/>
</dbReference>
<evidence type="ECO:0000313" key="9">
    <source>
        <dbReference type="EMBL" id="KAF1938229.1"/>
    </source>
</evidence>
<dbReference type="PROSITE" id="PS50048">
    <property type="entry name" value="ZN2_CY6_FUNGAL_2"/>
    <property type="match status" value="1"/>
</dbReference>
<evidence type="ECO:0000313" key="10">
    <source>
        <dbReference type="Proteomes" id="UP000800038"/>
    </source>
</evidence>
<dbReference type="GO" id="GO:0008270">
    <property type="term" value="F:zinc ion binding"/>
    <property type="evidence" value="ECO:0007669"/>
    <property type="project" value="InterPro"/>
</dbReference>
<keyword evidence="5" id="KW-0804">Transcription</keyword>
<proteinExistence type="predicted"/>
<dbReference type="SUPFAM" id="SSF57701">
    <property type="entry name" value="Zn2/Cys6 DNA-binding domain"/>
    <property type="match status" value="1"/>
</dbReference>
<dbReference type="InterPro" id="IPR001138">
    <property type="entry name" value="Zn2Cys6_DnaBD"/>
</dbReference>
<keyword evidence="10" id="KW-1185">Reference proteome</keyword>
<evidence type="ECO:0000256" key="7">
    <source>
        <dbReference type="SAM" id="MobiDB-lite"/>
    </source>
</evidence>
<dbReference type="GO" id="GO:0005634">
    <property type="term" value="C:nucleus"/>
    <property type="evidence" value="ECO:0007669"/>
    <property type="project" value="TreeGrafter"/>
</dbReference>
<sequence>MTEPIRRRKRPAISCTLCRKRKMRCDRERPCSNCVRSKTGSCVYGTDVTEQRPSAGLSAPLQPRQNGPRVATAVPTPSAIPTPLAIQYDSSYASAFAPSTSNSSSSFELAAMKARIAELEDKLSQAASTISSVYSATASTSALTHNVETFTSFADTIDVLQDSRAFGRANAISRGIAHKNRVFGQSHWMNGFVIFCDIIEMMEPNLRSGSSPVLSSMHRAKVLGRIIKSQRSPAWPTVPTRDTPPRHVCDQLVAGYLRTMETVYRVLHVPTFQRTYENLWATDTEPSIDFMVLLKLVMAIGATVYDGKFTMRVEATRWVYEAQTWLSSPVFKSQLGVQYLQINTLLLLAREFVDVGSELVWISAGALYRAAVYIGLHKDPSQLPRMTNFEAEMRRRIWNTILEVSLQASMESGGPCFITLGDFNTVPPGNYDDEQLTAPDPIARPDHVYTQTSVAVAFRKTLPARLAVIKFLNDIASNGTYEETLRIDTELRAVHKTLRRTMQAYINSTASSPLQFALQVVEFLMQRYISSLHLPFFASSLQDPVYAFSRKATTDSSFKIWSLACPALTGDPIATGETDLARLSRCGSGFFRTFAFHASTFLAVELRARLQEDDDDMSTMSTPLSTIAEEAANWYLRCMEAGETGLKGYLLLRLLTAYVDATKRHLHRTEMPALLVQASEQAAEICLPMLEAMAGGQQQVPDAADMVDGSDFQLSPEFMEDWDPVMPDSFHFGDAGSFDAFFT</sequence>
<evidence type="ECO:0000256" key="2">
    <source>
        <dbReference type="ARBA" id="ARBA00022833"/>
    </source>
</evidence>
<dbReference type="PANTHER" id="PTHR31944">
    <property type="entry name" value="HEME-RESPONSIVE ZINC FINGER TRANSCRIPTION FACTOR HAP1"/>
    <property type="match status" value="1"/>
</dbReference>
<dbReference type="InterPro" id="IPR051430">
    <property type="entry name" value="Fungal_TF_Env_Response"/>
</dbReference>
<dbReference type="OrthoDB" id="4337792at2759"/>
<reference evidence="9" key="1">
    <citation type="journal article" date="2020" name="Stud. Mycol.">
        <title>101 Dothideomycetes genomes: a test case for predicting lifestyles and emergence of pathogens.</title>
        <authorList>
            <person name="Haridas S."/>
            <person name="Albert R."/>
            <person name="Binder M."/>
            <person name="Bloem J."/>
            <person name="Labutti K."/>
            <person name="Salamov A."/>
            <person name="Andreopoulos B."/>
            <person name="Baker S."/>
            <person name="Barry K."/>
            <person name="Bills G."/>
            <person name="Bluhm B."/>
            <person name="Cannon C."/>
            <person name="Castanera R."/>
            <person name="Culley D."/>
            <person name="Daum C."/>
            <person name="Ezra D."/>
            <person name="Gonzalez J."/>
            <person name="Henrissat B."/>
            <person name="Kuo A."/>
            <person name="Liang C."/>
            <person name="Lipzen A."/>
            <person name="Lutzoni F."/>
            <person name="Magnuson J."/>
            <person name="Mondo S."/>
            <person name="Nolan M."/>
            <person name="Ohm R."/>
            <person name="Pangilinan J."/>
            <person name="Park H.-J."/>
            <person name="Ramirez L."/>
            <person name="Alfaro M."/>
            <person name="Sun H."/>
            <person name="Tritt A."/>
            <person name="Yoshinaga Y."/>
            <person name="Zwiers L.-H."/>
            <person name="Turgeon B."/>
            <person name="Goodwin S."/>
            <person name="Spatafora J."/>
            <person name="Crous P."/>
            <person name="Grigoriev I."/>
        </authorList>
    </citation>
    <scope>NUCLEOTIDE SEQUENCE</scope>
    <source>
        <strain evidence="9">CBS 161.51</strain>
    </source>
</reference>
<dbReference type="Gene3D" id="4.10.240.10">
    <property type="entry name" value="Zn(2)-C6 fungal-type DNA-binding domain"/>
    <property type="match status" value="1"/>
</dbReference>
<dbReference type="GO" id="GO:0000978">
    <property type="term" value="F:RNA polymerase II cis-regulatory region sequence-specific DNA binding"/>
    <property type="evidence" value="ECO:0007669"/>
    <property type="project" value="TreeGrafter"/>
</dbReference>
<name>A0A6A5SFN9_9PLEO</name>
<evidence type="ECO:0000256" key="1">
    <source>
        <dbReference type="ARBA" id="ARBA00022723"/>
    </source>
</evidence>
<keyword evidence="4" id="KW-0238">DNA-binding</keyword>
<dbReference type="PANTHER" id="PTHR31944:SF131">
    <property type="entry name" value="HEME-RESPONSIVE ZINC FINGER TRANSCRIPTION FACTOR HAP1"/>
    <property type="match status" value="1"/>
</dbReference>
<dbReference type="SMART" id="SM00906">
    <property type="entry name" value="Fungal_trans"/>
    <property type="match status" value="1"/>
</dbReference>
<keyword evidence="1" id="KW-0479">Metal-binding</keyword>
<evidence type="ECO:0000256" key="5">
    <source>
        <dbReference type="ARBA" id="ARBA00023163"/>
    </source>
</evidence>
<gene>
    <name evidence="9" type="ORF">EJ02DRAFT_469100</name>
</gene>